<reference evidence="1 2" key="1">
    <citation type="journal article" date="2013" name="PLoS ONE">
        <title>Assembly-driven community genomics of a hypersaline microbial ecosystem.</title>
        <authorList>
            <person name="Podell S."/>
            <person name="Ugalde J.A."/>
            <person name="Narasingarao P."/>
            <person name="Banfield J.F."/>
            <person name="Heidelberg K.B."/>
            <person name="Allen E.E."/>
        </authorList>
    </citation>
    <scope>NUCLEOTIDE SEQUENCE [LARGE SCALE GENOMIC DNA]</scope>
    <source>
        <strain evidence="2">J07HQW1</strain>
    </source>
</reference>
<organism evidence="1 2">
    <name type="scientific">Haloquadratum walsbyi J07HQW1</name>
    <dbReference type="NCBI Taxonomy" id="1238424"/>
    <lineage>
        <taxon>Archaea</taxon>
        <taxon>Methanobacteriati</taxon>
        <taxon>Methanobacteriota</taxon>
        <taxon>Stenosarchaea group</taxon>
        <taxon>Halobacteria</taxon>
        <taxon>Halobacteriales</taxon>
        <taxon>Haloferacaceae</taxon>
        <taxon>Haloquadratum</taxon>
    </lineage>
</organism>
<dbReference type="EMBL" id="KE356560">
    <property type="protein sequence ID" value="ERG90598.1"/>
    <property type="molecule type" value="Genomic_DNA"/>
</dbReference>
<gene>
    <name evidence="1" type="ORF">J07HQW1_00622</name>
</gene>
<dbReference type="AlphaFoldDB" id="U1N2L5"/>
<dbReference type="Proteomes" id="UP000030649">
    <property type="component" value="Unassembled WGS sequence"/>
</dbReference>
<protein>
    <submittedName>
        <fullName evidence="1">Uncharacterized protein</fullName>
    </submittedName>
</protein>
<accession>U1N2L5</accession>
<sequence>MKGDRRLYQLTGTGTPIPTQIGCKLGVTFFVDIETDVLRPIRVCVERIVVLLTDIQLTFNTLTLVFCLADATRFARVAL</sequence>
<name>U1N2L5_9EURY</name>
<proteinExistence type="predicted"/>
<evidence type="ECO:0000313" key="1">
    <source>
        <dbReference type="EMBL" id="ERG90598.1"/>
    </source>
</evidence>
<evidence type="ECO:0000313" key="2">
    <source>
        <dbReference type="Proteomes" id="UP000030649"/>
    </source>
</evidence>
<dbReference type="HOGENOM" id="CLU_2597623_0_0_2"/>